<sequence>MKTIALFDYFQYGHHLTFLRLFSKTLLEMGYQVMTFCPEPELVSKWIAQNYPQETKHFHTFKVPEFKIPVMPIIGNLPQPLVTLTRWQHTAAVIKKASSKMGFSPDLVFLNWLDSYFSNYLTHQIIERVFPYSWSGIYFHPNNLLSKQHYLPITGTPLIHYGVALSSRCCGIAVLNEMEAKKIEDTIKKPVIIIPDIADESPPDLNYSIAQQICSQAGERKIIGLLGILSKRKGLLTLLEVALQSMQENWFFIFVGPLVTSDLLPQEVARIEEIVNSKPSNCFFHFEHIPDGAPFNALINVCDVLFAAYEDFRSSSNTITKAAVFEKPIIVSDGFCMGERVKKYQLGITIPQKNVPKCIEALHHILEKPNTQNPDFESYRNFHSIKQLRSAFEEICQTIS</sequence>
<name>A0A8J6XTN5_9CYAN</name>
<dbReference type="RefSeq" id="WP_190836438.1">
    <property type="nucleotide sequence ID" value="NZ_CAWPPI010000110.1"/>
</dbReference>
<keyword evidence="2" id="KW-1185">Reference proteome</keyword>
<protein>
    <submittedName>
        <fullName evidence="1">Glycosyltransferase family 1 protein</fullName>
    </submittedName>
</protein>
<evidence type="ECO:0000313" key="1">
    <source>
        <dbReference type="EMBL" id="MBD2777366.1"/>
    </source>
</evidence>
<proteinExistence type="predicted"/>
<accession>A0A8J6XTN5</accession>
<gene>
    <name evidence="1" type="ORF">ICL16_36290</name>
</gene>
<dbReference type="EMBL" id="JACXAE010000110">
    <property type="protein sequence ID" value="MBD2777366.1"/>
    <property type="molecule type" value="Genomic_DNA"/>
</dbReference>
<organism evidence="1 2">
    <name type="scientific">Iningainema tapete BLCC-T55</name>
    <dbReference type="NCBI Taxonomy" id="2748662"/>
    <lineage>
        <taxon>Bacteria</taxon>
        <taxon>Bacillati</taxon>
        <taxon>Cyanobacteriota</taxon>
        <taxon>Cyanophyceae</taxon>
        <taxon>Nostocales</taxon>
        <taxon>Scytonemataceae</taxon>
        <taxon>Iningainema tapete</taxon>
    </lineage>
</organism>
<reference evidence="1" key="1">
    <citation type="submission" date="2020-09" db="EMBL/GenBank/DDBJ databases">
        <title>Iningainema tapete sp. nov. (Scytonemataceae, Cyanobacteria) from greenhouses in central Florida (USA) produces two types of nodularin with biosynthetic potential for microcystin-LR and anabaenopeptins.</title>
        <authorList>
            <person name="Berthold D.E."/>
            <person name="Lefler F.W."/>
            <person name="Huang I.-S."/>
            <person name="Abdulla H."/>
            <person name="Zimba P.V."/>
            <person name="Laughinghouse H.D. IV."/>
        </authorList>
    </citation>
    <scope>NUCLEOTIDE SEQUENCE</scope>
    <source>
        <strain evidence="1">BLCCT55</strain>
    </source>
</reference>
<dbReference type="Proteomes" id="UP000629098">
    <property type="component" value="Unassembled WGS sequence"/>
</dbReference>
<dbReference type="AlphaFoldDB" id="A0A8J6XTN5"/>
<dbReference type="Gene3D" id="3.40.50.2000">
    <property type="entry name" value="Glycogen Phosphorylase B"/>
    <property type="match status" value="1"/>
</dbReference>
<dbReference type="SUPFAM" id="SSF53756">
    <property type="entry name" value="UDP-Glycosyltransferase/glycogen phosphorylase"/>
    <property type="match status" value="1"/>
</dbReference>
<comment type="caution">
    <text evidence="1">The sequence shown here is derived from an EMBL/GenBank/DDBJ whole genome shotgun (WGS) entry which is preliminary data.</text>
</comment>
<evidence type="ECO:0000313" key="2">
    <source>
        <dbReference type="Proteomes" id="UP000629098"/>
    </source>
</evidence>